<feature type="region of interest" description="Disordered" evidence="1">
    <location>
        <begin position="118"/>
        <end position="143"/>
    </location>
</feature>
<sequence length="143" mass="15209">MNSTGEQFNTTPIPPSRGTEVFAALTLRARLAIPVPISLPVGDEASTYSTIFTPTPAWSEARGESTESPPVNCGGRAGPLCPTPAIPSPWLCPTPWSVGTWEADLGQFPSYKTQMTTNTHGEGEQHVGRQCSRAPLSMTPPLC</sequence>
<organism evidence="2 3">
    <name type="scientific">Portunus trituberculatus</name>
    <name type="common">Swimming crab</name>
    <name type="synonym">Neptunus trituberculatus</name>
    <dbReference type="NCBI Taxonomy" id="210409"/>
    <lineage>
        <taxon>Eukaryota</taxon>
        <taxon>Metazoa</taxon>
        <taxon>Ecdysozoa</taxon>
        <taxon>Arthropoda</taxon>
        <taxon>Crustacea</taxon>
        <taxon>Multicrustacea</taxon>
        <taxon>Malacostraca</taxon>
        <taxon>Eumalacostraca</taxon>
        <taxon>Eucarida</taxon>
        <taxon>Decapoda</taxon>
        <taxon>Pleocyemata</taxon>
        <taxon>Brachyura</taxon>
        <taxon>Eubrachyura</taxon>
        <taxon>Portunoidea</taxon>
        <taxon>Portunidae</taxon>
        <taxon>Portuninae</taxon>
        <taxon>Portunus</taxon>
    </lineage>
</organism>
<dbReference type="EMBL" id="VSRR010018886">
    <property type="protein sequence ID" value="MPC61752.1"/>
    <property type="molecule type" value="Genomic_DNA"/>
</dbReference>
<reference evidence="2 3" key="1">
    <citation type="submission" date="2019-05" db="EMBL/GenBank/DDBJ databases">
        <title>Another draft genome of Portunus trituberculatus and its Hox gene families provides insights of decapod evolution.</title>
        <authorList>
            <person name="Jeong J.-H."/>
            <person name="Song I."/>
            <person name="Kim S."/>
            <person name="Choi T."/>
            <person name="Kim D."/>
            <person name="Ryu S."/>
            <person name="Kim W."/>
        </authorList>
    </citation>
    <scope>NUCLEOTIDE SEQUENCE [LARGE SCALE GENOMIC DNA]</scope>
    <source>
        <tissue evidence="2">Muscle</tissue>
    </source>
</reference>
<dbReference type="Proteomes" id="UP000324222">
    <property type="component" value="Unassembled WGS sequence"/>
</dbReference>
<dbReference type="AlphaFoldDB" id="A0A5B7GSB1"/>
<protein>
    <submittedName>
        <fullName evidence="2">Uncharacterized protein</fullName>
    </submittedName>
</protein>
<accession>A0A5B7GSB1</accession>
<evidence type="ECO:0000313" key="2">
    <source>
        <dbReference type="EMBL" id="MPC61752.1"/>
    </source>
</evidence>
<evidence type="ECO:0000256" key="1">
    <source>
        <dbReference type="SAM" id="MobiDB-lite"/>
    </source>
</evidence>
<evidence type="ECO:0000313" key="3">
    <source>
        <dbReference type="Proteomes" id="UP000324222"/>
    </source>
</evidence>
<keyword evidence="3" id="KW-1185">Reference proteome</keyword>
<comment type="caution">
    <text evidence="2">The sequence shown here is derived from an EMBL/GenBank/DDBJ whole genome shotgun (WGS) entry which is preliminary data.</text>
</comment>
<proteinExistence type="predicted"/>
<gene>
    <name evidence="2" type="ORF">E2C01_055828</name>
</gene>
<name>A0A5B7GSB1_PORTR</name>